<dbReference type="Proteomes" id="UP000288096">
    <property type="component" value="Unassembled WGS sequence"/>
</dbReference>
<gene>
    <name evidence="1" type="ORF">DENIS_3769</name>
</gene>
<evidence type="ECO:0008006" key="3">
    <source>
        <dbReference type="Google" id="ProtNLM"/>
    </source>
</evidence>
<proteinExistence type="predicted"/>
<accession>A0A401G0N6</accession>
<dbReference type="AlphaFoldDB" id="A0A401G0N6"/>
<dbReference type="RefSeq" id="WP_124329942.1">
    <property type="nucleotide sequence ID" value="NZ_BEXT01000001.1"/>
</dbReference>
<name>A0A401G0N6_9BACT</name>
<organism evidence="1 2">
    <name type="scientific">Desulfonema ishimotonii</name>
    <dbReference type="NCBI Taxonomy" id="45657"/>
    <lineage>
        <taxon>Bacteria</taxon>
        <taxon>Pseudomonadati</taxon>
        <taxon>Thermodesulfobacteriota</taxon>
        <taxon>Desulfobacteria</taxon>
        <taxon>Desulfobacterales</taxon>
        <taxon>Desulfococcaceae</taxon>
        <taxon>Desulfonema</taxon>
    </lineage>
</organism>
<dbReference type="OrthoDB" id="9779822at2"/>
<dbReference type="EMBL" id="BEXT01000001">
    <property type="protein sequence ID" value="GBC62792.1"/>
    <property type="molecule type" value="Genomic_DNA"/>
</dbReference>
<evidence type="ECO:0000313" key="2">
    <source>
        <dbReference type="Proteomes" id="UP000288096"/>
    </source>
</evidence>
<reference evidence="2" key="2">
    <citation type="submission" date="2019-01" db="EMBL/GenBank/DDBJ databases">
        <title>Genome sequence of Desulfonema ishimotonii strain Tokyo 01.</title>
        <authorList>
            <person name="Fukui M."/>
        </authorList>
    </citation>
    <scope>NUCLEOTIDE SEQUENCE [LARGE SCALE GENOMIC DNA]</scope>
    <source>
        <strain evidence="2">Tokyo 01</strain>
    </source>
</reference>
<protein>
    <recommendedName>
        <fullName evidence="3">YkgJ family cysteine cluster protein</fullName>
    </recommendedName>
</protein>
<keyword evidence="2" id="KW-1185">Reference proteome</keyword>
<reference evidence="2" key="1">
    <citation type="submission" date="2017-11" db="EMBL/GenBank/DDBJ databases">
        <authorList>
            <person name="Watanabe M."/>
            <person name="Kojima H."/>
        </authorList>
    </citation>
    <scope>NUCLEOTIDE SEQUENCE [LARGE SCALE GENOMIC DNA]</scope>
    <source>
        <strain evidence="2">Tokyo 01</strain>
    </source>
</reference>
<comment type="caution">
    <text evidence="1">The sequence shown here is derived from an EMBL/GenBank/DDBJ whole genome shotgun (WGS) entry which is preliminary data.</text>
</comment>
<sequence length="229" mass="25730">MNPPDMKLAALAHIYKVYDEFSAGTAVACKRHCARCCTRNVTLTTLEAYALLQGMADSDRATLLERLRAEADKKRFQPRITTNALADRCVRGEEIPEEESDPAWGSCPFLTDDECPIYTLRPFGCRCMVSARDCRETGYADMAPFTVTVSNLFLQHIEHFDADGCSGNLTDVLLFMADGENCRKYREGKLKAPEGLLPNRQASVLMIPPEHRERIRPILEAIRRFSPPA</sequence>
<evidence type="ECO:0000313" key="1">
    <source>
        <dbReference type="EMBL" id="GBC62792.1"/>
    </source>
</evidence>